<dbReference type="PANTHER" id="PTHR34978:SF3">
    <property type="entry name" value="SLR0241 PROTEIN"/>
    <property type="match status" value="1"/>
</dbReference>
<proteinExistence type="predicted"/>
<dbReference type="Gene3D" id="3.30.1150.10">
    <property type="match status" value="1"/>
</dbReference>
<accession>A0ABU1K702</accession>
<evidence type="ECO:0000256" key="1">
    <source>
        <dbReference type="SAM" id="MobiDB-lite"/>
    </source>
</evidence>
<dbReference type="SUPFAM" id="SSF74653">
    <property type="entry name" value="TolA/TonB C-terminal domain"/>
    <property type="match status" value="1"/>
</dbReference>
<feature type="region of interest" description="Disordered" evidence="1">
    <location>
        <begin position="301"/>
        <end position="322"/>
    </location>
</feature>
<sequence>MENYIIQFTVFLFLFFAAYLLFFKRETFFQTNRFYLLFTPVLALILPFLSFDFFQEKIKISQAVIHLPSVFIGNFSAEKLPETTIVERETFWSSLNFLHILIGIYILGIAFSIFLLVRKILAFRKFKEKGTITIFQKISYWQIPNSRLAFTFLNQIFIGENIQSAEKEQILQHELVHVKQNHTFDLLFMELLKIIFWFHPAVYGYQHQLKILHEFIADKEVSRLSSTRNYYENLLNSIFNTEKISFINQFFNHSLIKKRIVMLQKSKSSKCAKLKYFLLIPLILGMLTYVSCSEDNVEKNQDVESVEKPPIPPTPPTSPELPELLLPNETENYGVIEVGDINNLTDDENRRLRELSKKIIEDSNMHKLVITDGENQKVFDFEKSSSIQNEGIPFSEVETIPIFPGCEGLEGEAAKKCMAEKVSEFVNSKFDTKKVKPYAQDGTNRIYVKFTIDENGKIKTVKARAAKPELSEEAEKAINQLPQMKPGEVDGKPVSVVYTLPIIFQVEK</sequence>
<dbReference type="Pfam" id="PF05569">
    <property type="entry name" value="Peptidase_M56"/>
    <property type="match status" value="1"/>
</dbReference>
<name>A0ABU1K702_9FLAO</name>
<keyword evidence="2" id="KW-1133">Transmembrane helix</keyword>
<feature type="transmembrane region" description="Helical" evidence="2">
    <location>
        <begin position="34"/>
        <end position="54"/>
    </location>
</feature>
<evidence type="ECO:0000259" key="3">
    <source>
        <dbReference type="Pfam" id="PF03544"/>
    </source>
</evidence>
<evidence type="ECO:0000313" key="6">
    <source>
        <dbReference type="Proteomes" id="UP001257659"/>
    </source>
</evidence>
<protein>
    <submittedName>
        <fullName evidence="5">Beta-lactamase regulating signal transducer with metallopeptidase domain</fullName>
    </submittedName>
</protein>
<evidence type="ECO:0000313" key="5">
    <source>
        <dbReference type="EMBL" id="MDR6301379.1"/>
    </source>
</evidence>
<dbReference type="PANTHER" id="PTHR34978">
    <property type="entry name" value="POSSIBLE SENSOR-TRANSDUCER PROTEIN BLAR"/>
    <property type="match status" value="1"/>
</dbReference>
<keyword evidence="2" id="KW-0812">Transmembrane</keyword>
<dbReference type="Proteomes" id="UP001257659">
    <property type="component" value="Unassembled WGS sequence"/>
</dbReference>
<evidence type="ECO:0000256" key="2">
    <source>
        <dbReference type="SAM" id="Phobius"/>
    </source>
</evidence>
<reference evidence="5 6" key="1">
    <citation type="submission" date="2023-07" db="EMBL/GenBank/DDBJ databases">
        <title>Genomic Encyclopedia of Type Strains, Phase IV (KMG-IV): sequencing the most valuable type-strain genomes for metagenomic binning, comparative biology and taxonomic classification.</title>
        <authorList>
            <person name="Goeker M."/>
        </authorList>
    </citation>
    <scope>NUCLEOTIDE SEQUENCE [LARGE SCALE GENOMIC DNA]</scope>
    <source>
        <strain evidence="5 6">DSM 102814</strain>
    </source>
</reference>
<feature type="transmembrane region" description="Helical" evidence="2">
    <location>
        <begin position="97"/>
        <end position="117"/>
    </location>
</feature>
<dbReference type="RefSeq" id="WP_309728734.1">
    <property type="nucleotide sequence ID" value="NZ_JAVDQA010000005.1"/>
</dbReference>
<feature type="transmembrane region" description="Helical" evidence="2">
    <location>
        <begin position="274"/>
        <end position="291"/>
    </location>
</feature>
<feature type="domain" description="TonB C-terminal" evidence="3">
    <location>
        <begin position="446"/>
        <end position="505"/>
    </location>
</feature>
<keyword evidence="6" id="KW-1185">Reference proteome</keyword>
<evidence type="ECO:0000259" key="4">
    <source>
        <dbReference type="Pfam" id="PF05569"/>
    </source>
</evidence>
<feature type="domain" description="Peptidase M56" evidence="4">
    <location>
        <begin position="160"/>
        <end position="263"/>
    </location>
</feature>
<feature type="compositionally biased region" description="Pro residues" evidence="1">
    <location>
        <begin position="309"/>
        <end position="319"/>
    </location>
</feature>
<dbReference type="Pfam" id="PF03544">
    <property type="entry name" value="TonB_C"/>
    <property type="match status" value="1"/>
</dbReference>
<comment type="caution">
    <text evidence="5">The sequence shown here is derived from an EMBL/GenBank/DDBJ whole genome shotgun (WGS) entry which is preliminary data.</text>
</comment>
<dbReference type="CDD" id="cd07341">
    <property type="entry name" value="M56_BlaR1_MecR1_like"/>
    <property type="match status" value="1"/>
</dbReference>
<dbReference type="InterPro" id="IPR008756">
    <property type="entry name" value="Peptidase_M56"/>
</dbReference>
<feature type="transmembrane region" description="Helical" evidence="2">
    <location>
        <begin position="6"/>
        <end position="22"/>
    </location>
</feature>
<keyword evidence="2" id="KW-0472">Membrane</keyword>
<dbReference type="EMBL" id="JAVDQA010000005">
    <property type="protein sequence ID" value="MDR6301379.1"/>
    <property type="molecule type" value="Genomic_DNA"/>
</dbReference>
<organism evidence="5 6">
    <name type="scientific">Mesonia maritima</name>
    <dbReference type="NCBI Taxonomy" id="1793873"/>
    <lineage>
        <taxon>Bacteria</taxon>
        <taxon>Pseudomonadati</taxon>
        <taxon>Bacteroidota</taxon>
        <taxon>Flavobacteriia</taxon>
        <taxon>Flavobacteriales</taxon>
        <taxon>Flavobacteriaceae</taxon>
        <taxon>Mesonia</taxon>
    </lineage>
</organism>
<dbReference type="InterPro" id="IPR037682">
    <property type="entry name" value="TonB_C"/>
</dbReference>
<dbReference type="InterPro" id="IPR052173">
    <property type="entry name" value="Beta-lactam_resp_regulator"/>
</dbReference>
<gene>
    <name evidence="5" type="ORF">GGR31_002030</name>
</gene>